<comment type="caution">
    <text evidence="2">The sequence shown here is derived from an EMBL/GenBank/DDBJ whole genome shotgun (WGS) entry which is preliminary data.</text>
</comment>
<dbReference type="Proteomes" id="UP001207930">
    <property type="component" value="Unassembled WGS sequence"/>
</dbReference>
<reference evidence="2 3" key="1">
    <citation type="submission" date="2022-10" db="EMBL/GenBank/DDBJ databases">
        <title>Luteolibacter flavescens strain MCCC 1K03193, whole genome shotgun sequencing project.</title>
        <authorList>
            <person name="Zhao G."/>
            <person name="Shen L."/>
        </authorList>
    </citation>
    <scope>NUCLEOTIDE SEQUENCE [LARGE SCALE GENOMIC DNA]</scope>
    <source>
        <strain evidence="2 3">MCCC 1K03193</strain>
    </source>
</reference>
<accession>A0ABT3FNV1</accession>
<proteinExistence type="predicted"/>
<evidence type="ECO:0000256" key="1">
    <source>
        <dbReference type="SAM" id="MobiDB-lite"/>
    </source>
</evidence>
<protein>
    <submittedName>
        <fullName evidence="2">Uncharacterized protein</fullName>
    </submittedName>
</protein>
<dbReference type="EMBL" id="JAPDDS010000004">
    <property type="protein sequence ID" value="MCW1885014.1"/>
    <property type="molecule type" value="Genomic_DNA"/>
</dbReference>
<gene>
    <name evidence="2" type="ORF">OKA04_09770</name>
</gene>
<organism evidence="2 3">
    <name type="scientific">Luteolibacter flavescens</name>
    <dbReference type="NCBI Taxonomy" id="1859460"/>
    <lineage>
        <taxon>Bacteria</taxon>
        <taxon>Pseudomonadati</taxon>
        <taxon>Verrucomicrobiota</taxon>
        <taxon>Verrucomicrobiia</taxon>
        <taxon>Verrucomicrobiales</taxon>
        <taxon>Verrucomicrobiaceae</taxon>
        <taxon>Luteolibacter</taxon>
    </lineage>
</organism>
<evidence type="ECO:0000313" key="3">
    <source>
        <dbReference type="Proteomes" id="UP001207930"/>
    </source>
</evidence>
<name>A0ABT3FNV1_9BACT</name>
<feature type="region of interest" description="Disordered" evidence="1">
    <location>
        <begin position="33"/>
        <end position="55"/>
    </location>
</feature>
<sequence>MLLYKLQFMTPGEATRRSLSARILAGARPDDLLTRLRQGPPPHAVPALKRVRKHH</sequence>
<evidence type="ECO:0000313" key="2">
    <source>
        <dbReference type="EMBL" id="MCW1885014.1"/>
    </source>
</evidence>
<keyword evidence="3" id="KW-1185">Reference proteome</keyword>
<dbReference type="RefSeq" id="WP_264500972.1">
    <property type="nucleotide sequence ID" value="NZ_JAPDDS010000004.1"/>
</dbReference>